<keyword evidence="1" id="KW-0547">Nucleotide-binding</keyword>
<reference evidence="5" key="1">
    <citation type="journal article" date="2019" name="Int. J. Syst. Evol. Microbiol.">
        <title>The Global Catalogue of Microorganisms (GCM) 10K type strain sequencing project: providing services to taxonomists for standard genome sequencing and annotation.</title>
        <authorList>
            <consortium name="The Broad Institute Genomics Platform"/>
            <consortium name="The Broad Institute Genome Sequencing Center for Infectious Disease"/>
            <person name="Wu L."/>
            <person name="Ma J."/>
        </authorList>
    </citation>
    <scope>NUCLEOTIDE SEQUENCE [LARGE SCALE GENOMIC DNA]</scope>
    <source>
        <strain evidence="5">JCM 3399</strain>
    </source>
</reference>
<dbReference type="Gene3D" id="3.40.50.300">
    <property type="entry name" value="P-loop containing nucleotide triphosphate hydrolases"/>
    <property type="match status" value="1"/>
</dbReference>
<evidence type="ECO:0000313" key="5">
    <source>
        <dbReference type="Proteomes" id="UP000654471"/>
    </source>
</evidence>
<evidence type="ECO:0000256" key="2">
    <source>
        <dbReference type="ARBA" id="ARBA00022840"/>
    </source>
</evidence>
<evidence type="ECO:0000256" key="1">
    <source>
        <dbReference type="ARBA" id="ARBA00022741"/>
    </source>
</evidence>
<name>A0ABQ2V451_9ACTN</name>
<keyword evidence="2" id="KW-0067">ATP-binding</keyword>
<dbReference type="InterPro" id="IPR027417">
    <property type="entry name" value="P-loop_NTPase"/>
</dbReference>
<comment type="caution">
    <text evidence="4">The sequence shown here is derived from an EMBL/GenBank/DDBJ whole genome shotgun (WGS) entry which is preliminary data.</text>
</comment>
<evidence type="ECO:0000259" key="3">
    <source>
        <dbReference type="SMART" id="SM00382"/>
    </source>
</evidence>
<accession>A0ABQ2V451</accession>
<dbReference type="SUPFAM" id="SSF52540">
    <property type="entry name" value="P-loop containing nucleoside triphosphate hydrolases"/>
    <property type="match status" value="1"/>
</dbReference>
<dbReference type="Proteomes" id="UP000654471">
    <property type="component" value="Unassembled WGS sequence"/>
</dbReference>
<protein>
    <submittedName>
        <fullName evidence="4">LuxR family transcriptional regulator</fullName>
    </submittedName>
</protein>
<evidence type="ECO:0000313" key="4">
    <source>
        <dbReference type="EMBL" id="GGU65219.1"/>
    </source>
</evidence>
<dbReference type="EMBL" id="BMRP01000010">
    <property type="protein sequence ID" value="GGU65219.1"/>
    <property type="molecule type" value="Genomic_DNA"/>
</dbReference>
<sequence>MTRQGSVMIDERWPSAARERELSTFAADLASSDMRAYVIHGRAGVGKTQLAHACLDFARHAGYPVLHVTASATAAGVPLGAMAHLLPSDPRLRDPAAVFTAITTALRVRNGETADRPAAGFRTVLLVDDLHLLDGTSIVLLHQLLAADAVHLIATVHTDTCRNAAVDAIRECPVTRHLNLAEFDFEQARSLLTDVLGAPLDHRAASELVRVSGGNPLFLKELVGHVLASGALEKKHARWQLNGGIKATVRLSDIVRGRVSEFQGSSRDILETLALCETLSVHALEQIGTAADLDVLRRAGIIRMARDRRRTSCTIAHPLYSEILAAEIPPARACAVYRRQAALVASCGSRRREDALTLAIWQLAAGERADVATLVQAAGLARHARDFLAVIRLLSLVDEESLTADICLLVGEAHCHSGHREEAEEWLHRAQDTAETEQQTLTAAMLRATNFYWQVADTQRTLEVISEARDRLATYEGLRKLSVDEATYHLCIHGTDAALSCLEDLGATDEPRVLARGMLQKSVALSYSGEGGEALRLLDTVREGDSADAGSRSAPGPPSYERCESALLRMIVLVNTGRFDDARAMGKEYFEQSATAEMPDLRTWFACHAARCELMASQLRSAREWFQQAEALADAYQQPRALCFARAGLAAVAARMGELDAAQDALAGAGPTALDDHPLTSHDLYALAAAWIAAADGDLPRARRMLVEGATAMREAGFHLAEAWLLMECARLNGADDVRVQLAAIGDELDSSLVRVWATAADAFCTREPAALTQAISFCRAAGLHALAADVASWRSP</sequence>
<dbReference type="InterPro" id="IPR003593">
    <property type="entry name" value="AAA+_ATPase"/>
</dbReference>
<dbReference type="RefSeq" id="WP_189300640.1">
    <property type="nucleotide sequence ID" value="NZ_BMRP01000010.1"/>
</dbReference>
<feature type="domain" description="AAA+ ATPase" evidence="3">
    <location>
        <begin position="33"/>
        <end position="181"/>
    </location>
</feature>
<organism evidence="4 5">
    <name type="scientific">Streptomyces albospinus</name>
    <dbReference type="NCBI Taxonomy" id="285515"/>
    <lineage>
        <taxon>Bacteria</taxon>
        <taxon>Bacillati</taxon>
        <taxon>Actinomycetota</taxon>
        <taxon>Actinomycetes</taxon>
        <taxon>Kitasatosporales</taxon>
        <taxon>Streptomycetaceae</taxon>
        <taxon>Streptomyces</taxon>
    </lineage>
</organism>
<dbReference type="PANTHER" id="PTHR16305">
    <property type="entry name" value="TESTICULAR SOLUBLE ADENYLYL CYCLASE"/>
    <property type="match status" value="1"/>
</dbReference>
<dbReference type="SMART" id="SM00382">
    <property type="entry name" value="AAA"/>
    <property type="match status" value="1"/>
</dbReference>
<proteinExistence type="predicted"/>
<gene>
    <name evidence="4" type="ORF">GCM10010211_32920</name>
</gene>
<dbReference type="PANTHER" id="PTHR16305:SF28">
    <property type="entry name" value="GUANYLATE CYCLASE DOMAIN-CONTAINING PROTEIN"/>
    <property type="match status" value="1"/>
</dbReference>
<keyword evidence="5" id="KW-1185">Reference proteome</keyword>